<dbReference type="Proteomes" id="UP000244178">
    <property type="component" value="Unassembled WGS sequence"/>
</dbReference>
<evidence type="ECO:0000313" key="2">
    <source>
        <dbReference type="Proteomes" id="UP000244178"/>
    </source>
</evidence>
<evidence type="ECO:0000313" key="1">
    <source>
        <dbReference type="EMBL" id="PUA47137.1"/>
    </source>
</evidence>
<proteinExistence type="predicted"/>
<reference evidence="1 2" key="1">
    <citation type="submission" date="2018-03" db="EMBL/GenBank/DDBJ databases">
        <title>Draft genome sequence of the plant growth promoting rhizobacterium Pseudomonas protegens strain BNJ-SS-45 isolated from wheat (Triticum aestivum) rhizosphere.</title>
        <authorList>
            <person name="Bajpai A."/>
            <person name="Shende K."/>
            <person name="Meena N."/>
            <person name="Upadhyayula S.R."/>
            <person name="Suravajhala P."/>
            <person name="Medicherla K.M."/>
            <person name="Johri B.N."/>
        </authorList>
    </citation>
    <scope>NUCLEOTIDE SEQUENCE [LARGE SCALE GENOMIC DNA]</scope>
    <source>
        <strain evidence="1 2">BNJ-SS-45</strain>
    </source>
</reference>
<protein>
    <submittedName>
        <fullName evidence="1">DUF3156 domain-containing protein</fullName>
    </submittedName>
</protein>
<dbReference type="AlphaFoldDB" id="A0A2T6GSK1"/>
<dbReference type="Pfam" id="PF11354">
    <property type="entry name" value="DUF3156"/>
    <property type="match status" value="1"/>
</dbReference>
<sequence length="197" mass="22574">MSLSSWRQNLFDWWRQAPSGYCPGVTLGHLRRDLAGFDCTPCGAAGAVFRCPQTGLEFTVHERPLAQFLMHIVVCEWRLRIPAAGAGQVRINLHHTGAIRRRGVAARLLAAEAGPWTPLLQRLSSDRKLLESLLPLDFKRLELWRDDQGWQVRLEHFAASEVVNRLPGFRRYIRLSAEQRQALLGSFTELYKLLREF</sequence>
<dbReference type="RefSeq" id="WP_060839139.1">
    <property type="nucleotide sequence ID" value="NZ_PIZE01000004.1"/>
</dbReference>
<accession>A0A2T6GSK1</accession>
<dbReference type="EMBL" id="PYJM01000001">
    <property type="protein sequence ID" value="PUA47137.1"/>
    <property type="molecule type" value="Genomic_DNA"/>
</dbReference>
<organism evidence="1 2">
    <name type="scientific">Pseudomonas protegens</name>
    <dbReference type="NCBI Taxonomy" id="380021"/>
    <lineage>
        <taxon>Bacteria</taxon>
        <taxon>Pseudomonadati</taxon>
        <taxon>Pseudomonadota</taxon>
        <taxon>Gammaproteobacteria</taxon>
        <taxon>Pseudomonadales</taxon>
        <taxon>Pseudomonadaceae</taxon>
        <taxon>Pseudomonas</taxon>
    </lineage>
</organism>
<gene>
    <name evidence="1" type="ORF">C5U62_03935</name>
</gene>
<name>A0A2T6GSK1_9PSED</name>
<dbReference type="InterPro" id="IPR021500">
    <property type="entry name" value="DUF3156"/>
</dbReference>
<comment type="caution">
    <text evidence="1">The sequence shown here is derived from an EMBL/GenBank/DDBJ whole genome shotgun (WGS) entry which is preliminary data.</text>
</comment>